<dbReference type="SUPFAM" id="SSF47413">
    <property type="entry name" value="lambda repressor-like DNA-binding domains"/>
    <property type="match status" value="1"/>
</dbReference>
<comment type="caution">
    <text evidence="2">The sequence shown here is derived from an EMBL/GenBank/DDBJ whole genome shotgun (WGS) entry which is preliminary data.</text>
</comment>
<dbReference type="Proteomes" id="UP000550729">
    <property type="component" value="Unassembled WGS sequence"/>
</dbReference>
<keyword evidence="3" id="KW-1185">Reference proteome</keyword>
<evidence type="ECO:0000259" key="1">
    <source>
        <dbReference type="PROSITE" id="PS50943"/>
    </source>
</evidence>
<dbReference type="GO" id="GO:0003677">
    <property type="term" value="F:DNA binding"/>
    <property type="evidence" value="ECO:0007669"/>
    <property type="project" value="InterPro"/>
</dbReference>
<dbReference type="InterPro" id="IPR001387">
    <property type="entry name" value="Cro/C1-type_HTH"/>
</dbReference>
<proteinExistence type="predicted"/>
<reference evidence="2 3" key="1">
    <citation type="submission" date="2020-04" db="EMBL/GenBank/DDBJ databases">
        <title>Gordonia sp. nov. TBRC 11910.</title>
        <authorList>
            <person name="Suriyachadkun C."/>
        </authorList>
    </citation>
    <scope>NUCLEOTIDE SEQUENCE [LARGE SCALE GENOMIC DNA]</scope>
    <source>
        <strain evidence="2 3">TBRC 11910</strain>
    </source>
</reference>
<dbReference type="EMBL" id="JABBNB010000052">
    <property type="protein sequence ID" value="NMO05149.1"/>
    <property type="molecule type" value="Genomic_DNA"/>
</dbReference>
<sequence length="135" mass="14351">MTANSTPNPSSDFGSKLEHLFESVRNPDGSRIKQSEVVARAASAGVDFSEGYLSHLRTGRVKSPSFKAVEGLAAAFGVDIDYFSVVGSPSTSLSDAGVERTAFRLAGLPSEDLDVINDMITAFRTRRNLPPVGDS</sequence>
<evidence type="ECO:0000313" key="2">
    <source>
        <dbReference type="EMBL" id="NMO05149.1"/>
    </source>
</evidence>
<organism evidence="2 3">
    <name type="scientific">Gordonia asplenii</name>
    <dbReference type="NCBI Taxonomy" id="2725283"/>
    <lineage>
        <taxon>Bacteria</taxon>
        <taxon>Bacillati</taxon>
        <taxon>Actinomycetota</taxon>
        <taxon>Actinomycetes</taxon>
        <taxon>Mycobacteriales</taxon>
        <taxon>Gordoniaceae</taxon>
        <taxon>Gordonia</taxon>
    </lineage>
</organism>
<name>A0A848L343_9ACTN</name>
<dbReference type="AlphaFoldDB" id="A0A848L343"/>
<protein>
    <submittedName>
        <fullName evidence="2">Helix-turn-helix transcriptional regulator</fullName>
    </submittedName>
</protein>
<dbReference type="RefSeq" id="WP_170197654.1">
    <property type="nucleotide sequence ID" value="NZ_JABBNB010000052.1"/>
</dbReference>
<dbReference type="PROSITE" id="PS50943">
    <property type="entry name" value="HTH_CROC1"/>
    <property type="match status" value="1"/>
</dbReference>
<accession>A0A848L343</accession>
<dbReference type="CDD" id="cd00093">
    <property type="entry name" value="HTH_XRE"/>
    <property type="match status" value="1"/>
</dbReference>
<dbReference type="InterPro" id="IPR010982">
    <property type="entry name" value="Lambda_DNA-bd_dom_sf"/>
</dbReference>
<feature type="domain" description="HTH cro/C1-type" evidence="1">
    <location>
        <begin position="49"/>
        <end position="83"/>
    </location>
</feature>
<evidence type="ECO:0000313" key="3">
    <source>
        <dbReference type="Proteomes" id="UP000550729"/>
    </source>
</evidence>
<gene>
    <name evidence="2" type="ORF">HH308_28425</name>
</gene>
<dbReference type="Gene3D" id="1.10.260.40">
    <property type="entry name" value="lambda repressor-like DNA-binding domains"/>
    <property type="match status" value="1"/>
</dbReference>